<feature type="region of interest" description="Disordered" evidence="1">
    <location>
        <begin position="22"/>
        <end position="44"/>
    </location>
</feature>
<dbReference type="AlphaFoldDB" id="A0A8K0UYE4"/>
<evidence type="ECO:0000256" key="1">
    <source>
        <dbReference type="SAM" id="MobiDB-lite"/>
    </source>
</evidence>
<keyword evidence="2" id="KW-0732">Signal</keyword>
<evidence type="ECO:0000313" key="3">
    <source>
        <dbReference type="EMBL" id="KAH8107935.1"/>
    </source>
</evidence>
<feature type="signal peptide" evidence="2">
    <location>
        <begin position="1"/>
        <end position="19"/>
    </location>
</feature>
<proteinExistence type="predicted"/>
<accession>A0A8K0UYE4</accession>
<comment type="caution">
    <text evidence="3">The sequence shown here is derived from an EMBL/GenBank/DDBJ whole genome shotgun (WGS) entry which is preliminary data.</text>
</comment>
<keyword evidence="4" id="KW-1185">Reference proteome</keyword>
<organism evidence="3 4">
    <name type="scientific">Cristinia sonorae</name>
    <dbReference type="NCBI Taxonomy" id="1940300"/>
    <lineage>
        <taxon>Eukaryota</taxon>
        <taxon>Fungi</taxon>
        <taxon>Dikarya</taxon>
        <taxon>Basidiomycota</taxon>
        <taxon>Agaricomycotina</taxon>
        <taxon>Agaricomycetes</taxon>
        <taxon>Agaricomycetidae</taxon>
        <taxon>Agaricales</taxon>
        <taxon>Pleurotineae</taxon>
        <taxon>Stephanosporaceae</taxon>
        <taxon>Cristinia</taxon>
    </lineage>
</organism>
<feature type="chain" id="PRO_5035461097" evidence="2">
    <location>
        <begin position="20"/>
        <end position="232"/>
    </location>
</feature>
<dbReference type="EMBL" id="JAEVFJ010000001">
    <property type="protein sequence ID" value="KAH8107935.1"/>
    <property type="molecule type" value="Genomic_DNA"/>
</dbReference>
<reference evidence="3" key="1">
    <citation type="journal article" date="2021" name="New Phytol.">
        <title>Evolutionary innovations through gain and loss of genes in the ectomycorrhizal Boletales.</title>
        <authorList>
            <person name="Wu G."/>
            <person name="Miyauchi S."/>
            <person name="Morin E."/>
            <person name="Kuo A."/>
            <person name="Drula E."/>
            <person name="Varga T."/>
            <person name="Kohler A."/>
            <person name="Feng B."/>
            <person name="Cao Y."/>
            <person name="Lipzen A."/>
            <person name="Daum C."/>
            <person name="Hundley H."/>
            <person name="Pangilinan J."/>
            <person name="Johnson J."/>
            <person name="Barry K."/>
            <person name="LaButti K."/>
            <person name="Ng V."/>
            <person name="Ahrendt S."/>
            <person name="Min B."/>
            <person name="Choi I.G."/>
            <person name="Park H."/>
            <person name="Plett J.M."/>
            <person name="Magnuson J."/>
            <person name="Spatafora J.W."/>
            <person name="Nagy L.G."/>
            <person name="Henrissat B."/>
            <person name="Grigoriev I.V."/>
            <person name="Yang Z.L."/>
            <person name="Xu J."/>
            <person name="Martin F.M."/>
        </authorList>
    </citation>
    <scope>NUCLEOTIDE SEQUENCE</scope>
    <source>
        <strain evidence="3">KKN 215</strain>
    </source>
</reference>
<evidence type="ECO:0000256" key="2">
    <source>
        <dbReference type="SAM" id="SignalP"/>
    </source>
</evidence>
<evidence type="ECO:0000313" key="4">
    <source>
        <dbReference type="Proteomes" id="UP000813824"/>
    </source>
</evidence>
<gene>
    <name evidence="3" type="ORF">BXZ70DRAFT_903351</name>
</gene>
<sequence length="232" mass="26518">MTHGLVFDGRLLLLPLLHASRGGKGTSVNDSKIGTGTNQTRKDMPSFMSVRDYPCYWLLHEMNDEGIDAYTPPIEHEELHPIQYQQMSQHHARRLRLPNDSTSAKHHIVRRNLEEMRPIALEVSWNAVEDVCGHFSHTGDRVECAGFEESVELNALNIEHSQTASSEIAVLDWSLTGLTWLVTFTVHALIEWTQKYWCQGFHVRYNFDLNQILLDQFHSGGVSPYRAMVSHP</sequence>
<dbReference type="Proteomes" id="UP000813824">
    <property type="component" value="Unassembled WGS sequence"/>
</dbReference>
<name>A0A8K0UYE4_9AGAR</name>
<protein>
    <submittedName>
        <fullName evidence="3">Uncharacterized protein</fullName>
    </submittedName>
</protein>
<feature type="compositionally biased region" description="Polar residues" evidence="1">
    <location>
        <begin position="26"/>
        <end position="39"/>
    </location>
</feature>